<evidence type="ECO:0000256" key="2">
    <source>
        <dbReference type="ARBA" id="ARBA00022448"/>
    </source>
</evidence>
<dbReference type="Pfam" id="PF00999">
    <property type="entry name" value="Na_H_Exchanger"/>
    <property type="match status" value="1"/>
</dbReference>
<dbReference type="PANTHER" id="PTHR32468:SF145">
    <property type="entry name" value="CATION_H(+) ANTIPORTER 28"/>
    <property type="match status" value="1"/>
</dbReference>
<keyword evidence="4 10" id="KW-0812">Transmembrane</keyword>
<keyword evidence="3" id="KW-0633">Potassium transport</keyword>
<evidence type="ECO:0000256" key="3">
    <source>
        <dbReference type="ARBA" id="ARBA00022538"/>
    </source>
</evidence>
<proteinExistence type="inferred from homology"/>
<dbReference type="Pfam" id="PF23259">
    <property type="entry name" value="CHX17_C"/>
    <property type="match status" value="1"/>
</dbReference>
<comment type="subcellular location">
    <subcellularLocation>
        <location evidence="1">Membrane</location>
        <topology evidence="1">Multi-pass membrane protein</topology>
    </subcellularLocation>
</comment>
<dbReference type="InterPro" id="IPR057291">
    <property type="entry name" value="CHX17_2nd"/>
</dbReference>
<evidence type="ECO:0000256" key="6">
    <source>
        <dbReference type="ARBA" id="ARBA00022989"/>
    </source>
</evidence>
<reference evidence="14" key="1">
    <citation type="submission" date="2023-05" db="EMBL/GenBank/DDBJ databases">
        <title>Nepenthes gracilis genome sequencing.</title>
        <authorList>
            <person name="Fukushima K."/>
        </authorList>
    </citation>
    <scope>NUCLEOTIDE SEQUENCE</scope>
    <source>
        <strain evidence="14">SING2019-196</strain>
    </source>
</reference>
<evidence type="ECO:0000256" key="9">
    <source>
        <dbReference type="ARBA" id="ARBA00038341"/>
    </source>
</evidence>
<keyword evidence="2" id="KW-0813">Transport</keyword>
<comment type="caution">
    <text evidence="14">The sequence shown here is derived from an EMBL/GenBank/DDBJ whole genome shotgun (WGS) entry which is preliminary data.</text>
</comment>
<dbReference type="GO" id="GO:0006813">
    <property type="term" value="P:potassium ion transport"/>
    <property type="evidence" value="ECO:0007669"/>
    <property type="project" value="UniProtKB-KW"/>
</dbReference>
<dbReference type="Pfam" id="PF23256">
    <property type="entry name" value="CHX17_2nd"/>
    <property type="match status" value="1"/>
</dbReference>
<feature type="domain" description="Cation/H(+) antiporter central" evidence="12">
    <location>
        <begin position="482"/>
        <end position="579"/>
    </location>
</feature>
<dbReference type="InterPro" id="IPR038770">
    <property type="entry name" value="Na+/solute_symporter_sf"/>
</dbReference>
<dbReference type="GO" id="GO:0012505">
    <property type="term" value="C:endomembrane system"/>
    <property type="evidence" value="ECO:0007669"/>
    <property type="project" value="TreeGrafter"/>
</dbReference>
<evidence type="ECO:0000256" key="1">
    <source>
        <dbReference type="ARBA" id="ARBA00004141"/>
    </source>
</evidence>
<feature type="transmembrane region" description="Helical" evidence="10">
    <location>
        <begin position="336"/>
        <end position="356"/>
    </location>
</feature>
<dbReference type="InterPro" id="IPR050794">
    <property type="entry name" value="CPA2_transporter"/>
</dbReference>
<dbReference type="EMBL" id="BSYO01000022">
    <property type="protein sequence ID" value="GMH20610.1"/>
    <property type="molecule type" value="Genomic_DNA"/>
</dbReference>
<keyword evidence="6 10" id="KW-1133">Transmembrane helix</keyword>
<comment type="similarity">
    <text evidence="9">Belongs to the monovalent cation:proton antiporter 2 (CPA2) transporter (TC 2.A.37) family. CHX (TC 2.A.37.4) subfamily.</text>
</comment>
<evidence type="ECO:0000256" key="10">
    <source>
        <dbReference type="SAM" id="Phobius"/>
    </source>
</evidence>
<feature type="transmembrane region" description="Helical" evidence="10">
    <location>
        <begin position="225"/>
        <end position="258"/>
    </location>
</feature>
<feature type="transmembrane region" description="Helical" evidence="10">
    <location>
        <begin position="183"/>
        <end position="205"/>
    </location>
</feature>
<protein>
    <recommendedName>
        <fullName evidence="16">Cation/H+ exchanger domain-containing protein</fullName>
    </recommendedName>
</protein>
<feature type="transmembrane region" description="Helical" evidence="10">
    <location>
        <begin position="41"/>
        <end position="59"/>
    </location>
</feature>
<keyword evidence="15" id="KW-1185">Reference proteome</keyword>
<sequence length="754" mass="82727">MHTNYLILLLAAGGIIYWQLERCEERIFENRNFTGSRNMKFITDFGMICYMFALGLEMNPTLLLQLPTREAIYANVGMLTTFILACCTTPFLQYASPKVTSKVFILALAMIMSSTGSPLLTRVLTDLKIGKSDIGQLAVAAAVHSELVATIVISIGYAIFLPENNFELRRRNMDHKKYFTKHAGIHIGISLAVQVIIAAGVGPIVMSRINCANPQGKALKGSHLVLSIAFVVVIGSISPFVGFSPVLSAFVTGVFLPRDGRISRFMISKVNYFLSFIFYPYFFVWVGLEAEFSKFEAGSLGCWARLFSFFIIGTVGKIVGAIVCGLIFAFNWQESIALGLLLNIKGHLHMYLAIIAMKNKIISNSTCIEMILSMMLMIVYVPLVGLYIIERARKLSPKQRMALQWHDHSQKLRILLCLHGPQNVPAAASFIEISQGVADPGIVVYATDMIQLTDEIATTISPGEGVAAVTITDNSVIQMRQQITTALQEYVRENVVGVILHRMLALSTFANMHQDISTLASNSLISLVVLPFHKSLQSDGTMDGGHAGFRYVNRKMLRTAPCSVAILVDRGLGSMTQISKPGVSLNVAVIFIGGKDDREALAYASRAAHHPDVKLTVVRFLLDTDAEGSSALAGRARVRVEEQEEEMKLDDECFADFYERHIARGRVSYSEKHLVNSAQAYSTLQSLEGQYGLFIVGRGGRVNSVLTVGMNDLEKCPELGPLGDILSGPNFSSTASVLIIQQHTQRAELGGADN</sequence>
<keyword evidence="5" id="KW-0630">Potassium</keyword>
<feature type="transmembrane region" description="Helical" evidence="10">
    <location>
        <begin position="5"/>
        <end position="20"/>
    </location>
</feature>
<evidence type="ECO:0000259" key="13">
    <source>
        <dbReference type="Pfam" id="PF23259"/>
    </source>
</evidence>
<organism evidence="14 15">
    <name type="scientific">Nepenthes gracilis</name>
    <name type="common">Slender pitcher plant</name>
    <dbReference type="NCBI Taxonomy" id="150966"/>
    <lineage>
        <taxon>Eukaryota</taxon>
        <taxon>Viridiplantae</taxon>
        <taxon>Streptophyta</taxon>
        <taxon>Embryophyta</taxon>
        <taxon>Tracheophyta</taxon>
        <taxon>Spermatophyta</taxon>
        <taxon>Magnoliopsida</taxon>
        <taxon>eudicotyledons</taxon>
        <taxon>Gunneridae</taxon>
        <taxon>Pentapetalae</taxon>
        <taxon>Caryophyllales</taxon>
        <taxon>Nepenthaceae</taxon>
        <taxon>Nepenthes</taxon>
    </lineage>
</organism>
<evidence type="ECO:0000259" key="11">
    <source>
        <dbReference type="Pfam" id="PF00999"/>
    </source>
</evidence>
<evidence type="ECO:0008006" key="16">
    <source>
        <dbReference type="Google" id="ProtNLM"/>
    </source>
</evidence>
<evidence type="ECO:0000256" key="7">
    <source>
        <dbReference type="ARBA" id="ARBA00023065"/>
    </source>
</evidence>
<dbReference type="GO" id="GO:0015297">
    <property type="term" value="F:antiporter activity"/>
    <property type="evidence" value="ECO:0007669"/>
    <property type="project" value="InterPro"/>
</dbReference>
<evidence type="ECO:0000256" key="8">
    <source>
        <dbReference type="ARBA" id="ARBA00023136"/>
    </source>
</evidence>
<gene>
    <name evidence="14" type="ORF">Nepgr_022451</name>
</gene>
<dbReference type="GO" id="GO:0016020">
    <property type="term" value="C:membrane"/>
    <property type="evidence" value="ECO:0007669"/>
    <property type="project" value="UniProtKB-SubCell"/>
</dbReference>
<dbReference type="AlphaFoldDB" id="A0AAD3XY68"/>
<feature type="transmembrane region" description="Helical" evidence="10">
    <location>
        <begin position="308"/>
        <end position="329"/>
    </location>
</feature>
<dbReference type="InterPro" id="IPR006153">
    <property type="entry name" value="Cation/H_exchanger_TM"/>
</dbReference>
<feature type="transmembrane region" description="Helical" evidence="10">
    <location>
        <begin position="270"/>
        <end position="288"/>
    </location>
</feature>
<keyword evidence="7" id="KW-0406">Ion transport</keyword>
<evidence type="ECO:0000259" key="12">
    <source>
        <dbReference type="Pfam" id="PF23256"/>
    </source>
</evidence>
<dbReference type="Proteomes" id="UP001279734">
    <property type="component" value="Unassembled WGS sequence"/>
</dbReference>
<feature type="domain" description="Cation/H(+) antiporter C-terminal" evidence="13">
    <location>
        <begin position="584"/>
        <end position="745"/>
    </location>
</feature>
<evidence type="ECO:0000313" key="14">
    <source>
        <dbReference type="EMBL" id="GMH20610.1"/>
    </source>
</evidence>
<feature type="transmembrane region" description="Helical" evidence="10">
    <location>
        <begin position="104"/>
        <end position="125"/>
    </location>
</feature>
<feature type="transmembrane region" description="Helical" evidence="10">
    <location>
        <begin position="71"/>
        <end position="92"/>
    </location>
</feature>
<name>A0AAD3XY68_NEPGR</name>
<feature type="domain" description="Cation/H+ exchanger transmembrane" evidence="11">
    <location>
        <begin position="38"/>
        <end position="380"/>
    </location>
</feature>
<feature type="transmembrane region" description="Helical" evidence="10">
    <location>
        <begin position="368"/>
        <end position="389"/>
    </location>
</feature>
<dbReference type="GO" id="GO:1902600">
    <property type="term" value="P:proton transmembrane transport"/>
    <property type="evidence" value="ECO:0007669"/>
    <property type="project" value="InterPro"/>
</dbReference>
<accession>A0AAD3XY68</accession>
<feature type="transmembrane region" description="Helical" evidence="10">
    <location>
        <begin position="137"/>
        <end position="162"/>
    </location>
</feature>
<evidence type="ECO:0000256" key="4">
    <source>
        <dbReference type="ARBA" id="ARBA00022692"/>
    </source>
</evidence>
<dbReference type="PANTHER" id="PTHR32468">
    <property type="entry name" value="CATION/H + ANTIPORTER"/>
    <property type="match status" value="1"/>
</dbReference>
<dbReference type="Gene3D" id="1.20.1530.20">
    <property type="match status" value="1"/>
</dbReference>
<dbReference type="InterPro" id="IPR057290">
    <property type="entry name" value="CHX17_C"/>
</dbReference>
<evidence type="ECO:0000313" key="15">
    <source>
        <dbReference type="Proteomes" id="UP001279734"/>
    </source>
</evidence>
<keyword evidence="8 10" id="KW-0472">Membrane</keyword>
<evidence type="ECO:0000256" key="5">
    <source>
        <dbReference type="ARBA" id="ARBA00022958"/>
    </source>
</evidence>
<dbReference type="GO" id="GO:0006885">
    <property type="term" value="P:regulation of pH"/>
    <property type="evidence" value="ECO:0007669"/>
    <property type="project" value="TreeGrafter"/>
</dbReference>